<reference evidence="11" key="1">
    <citation type="submission" date="2025-08" db="UniProtKB">
        <authorList>
            <consortium name="RefSeq"/>
        </authorList>
    </citation>
    <scope>IDENTIFICATION</scope>
    <source>
        <tissue evidence="11">Seedling</tissue>
    </source>
</reference>
<evidence type="ECO:0000256" key="2">
    <source>
        <dbReference type="ARBA" id="ARBA00022614"/>
    </source>
</evidence>
<dbReference type="EC" id="3.2.2.6" evidence="1"/>
<dbReference type="InterPro" id="IPR045344">
    <property type="entry name" value="C-JID"/>
</dbReference>
<dbReference type="InterPro" id="IPR002182">
    <property type="entry name" value="NB-ARC"/>
</dbReference>
<comment type="catalytic activity">
    <reaction evidence="7">
        <text>NAD(+) + H2O = ADP-D-ribose + nicotinamide + H(+)</text>
        <dbReference type="Rhea" id="RHEA:16301"/>
        <dbReference type="ChEBI" id="CHEBI:15377"/>
        <dbReference type="ChEBI" id="CHEBI:15378"/>
        <dbReference type="ChEBI" id="CHEBI:17154"/>
        <dbReference type="ChEBI" id="CHEBI:57540"/>
        <dbReference type="ChEBI" id="CHEBI:57967"/>
        <dbReference type="EC" id="3.2.2.6"/>
    </reaction>
    <physiologicalReaction direction="left-to-right" evidence="7">
        <dbReference type="Rhea" id="RHEA:16302"/>
    </physiologicalReaction>
</comment>
<evidence type="ECO:0000256" key="8">
    <source>
        <dbReference type="SAM" id="MobiDB-lite"/>
    </source>
</evidence>
<dbReference type="PROSITE" id="PS50104">
    <property type="entry name" value="TIR"/>
    <property type="match status" value="1"/>
</dbReference>
<protein>
    <recommendedName>
        <fullName evidence="1">ADP-ribosyl cyclase/cyclic ADP-ribose hydrolase</fullName>
        <ecNumber evidence="1">3.2.2.6</ecNumber>
    </recommendedName>
</protein>
<dbReference type="InterPro" id="IPR032675">
    <property type="entry name" value="LRR_dom_sf"/>
</dbReference>
<dbReference type="InterPro" id="IPR036390">
    <property type="entry name" value="WH_DNA-bd_sf"/>
</dbReference>
<dbReference type="InterPro" id="IPR042197">
    <property type="entry name" value="Apaf_helical"/>
</dbReference>
<dbReference type="InterPro" id="IPR035897">
    <property type="entry name" value="Toll_tir_struct_dom_sf"/>
</dbReference>
<keyword evidence="10" id="KW-1185">Reference proteome</keyword>
<feature type="domain" description="TIR" evidence="9">
    <location>
        <begin position="15"/>
        <end position="178"/>
    </location>
</feature>
<dbReference type="PANTHER" id="PTHR11017">
    <property type="entry name" value="LEUCINE-RICH REPEAT-CONTAINING PROTEIN"/>
    <property type="match status" value="1"/>
</dbReference>
<dbReference type="PROSITE" id="PS51450">
    <property type="entry name" value="LRR"/>
    <property type="match status" value="1"/>
</dbReference>
<dbReference type="SUPFAM" id="SSF52058">
    <property type="entry name" value="L domain-like"/>
    <property type="match status" value="1"/>
</dbReference>
<dbReference type="SMART" id="SM00255">
    <property type="entry name" value="TIR"/>
    <property type="match status" value="1"/>
</dbReference>
<dbReference type="Proteomes" id="UP001652623">
    <property type="component" value="Chromosome 12"/>
</dbReference>
<dbReference type="Gene3D" id="3.80.10.10">
    <property type="entry name" value="Ribonuclease Inhibitor"/>
    <property type="match status" value="2"/>
</dbReference>
<keyword evidence="3" id="KW-0677">Repeat</keyword>
<dbReference type="SUPFAM" id="SSF52200">
    <property type="entry name" value="Toll/Interleukin receptor TIR domain"/>
    <property type="match status" value="1"/>
</dbReference>
<dbReference type="InterPro" id="IPR001611">
    <property type="entry name" value="Leu-rich_rpt"/>
</dbReference>
<dbReference type="Pfam" id="PF23286">
    <property type="entry name" value="LRR_13"/>
    <property type="match status" value="1"/>
</dbReference>
<accession>A0ABM3I1V6</accession>
<dbReference type="PRINTS" id="PR00364">
    <property type="entry name" value="DISEASERSIST"/>
</dbReference>
<dbReference type="Pfam" id="PF01582">
    <property type="entry name" value="TIR"/>
    <property type="match status" value="1"/>
</dbReference>
<dbReference type="InterPro" id="IPR044974">
    <property type="entry name" value="Disease_R_plants"/>
</dbReference>
<dbReference type="Gene3D" id="3.40.50.300">
    <property type="entry name" value="P-loop containing nucleotide triphosphate hydrolases"/>
    <property type="match status" value="1"/>
</dbReference>
<evidence type="ECO:0000259" key="9">
    <source>
        <dbReference type="PROSITE" id="PS50104"/>
    </source>
</evidence>
<dbReference type="RefSeq" id="XP_048318906.2">
    <property type="nucleotide sequence ID" value="XM_048462949.2"/>
</dbReference>
<evidence type="ECO:0000256" key="1">
    <source>
        <dbReference type="ARBA" id="ARBA00011982"/>
    </source>
</evidence>
<evidence type="ECO:0000313" key="10">
    <source>
        <dbReference type="Proteomes" id="UP001652623"/>
    </source>
</evidence>
<dbReference type="Pfam" id="PF00931">
    <property type="entry name" value="NB-ARC"/>
    <property type="match status" value="1"/>
</dbReference>
<dbReference type="Pfam" id="PF23282">
    <property type="entry name" value="WHD_ROQ1"/>
    <property type="match status" value="1"/>
</dbReference>
<keyword evidence="6" id="KW-0520">NAD</keyword>
<evidence type="ECO:0000256" key="6">
    <source>
        <dbReference type="ARBA" id="ARBA00023027"/>
    </source>
</evidence>
<sequence>MAIKTCSNSSSSSLPKYDVFLSFRGEDTRTSFTDYLFRTLKRGGIDIFRDEEDLERGTDISPALLQAIRESRFAVVVLSENYSSSSWCLDELVEIVECKKELGLTVLPVFYHVEPTEVKNQTGNFGKAFAEASQRYTGKVNKWRDALMEVATISGWNVRNRPETEVIDEIAKVISKIINQFPSGSNDLVGMASRLKKIDLLLEIGLDDVRTIGIWGMGGVGKTTIAQEVYKISFNKFEAHAFVPNVREGIKKSSLLHLQKLLCKDLLGSEVDIKNVEVGKNVLKNRLHCRRVLIILDDVDELEQLECLVGNAEEQHDWLGPGSRVLVTTQDKHLLRTYGENCIYEVDKLTYDEGLQLFCQKAFKKTHPLNGFVRLSNDFVEYANGHPLALKIMGSSLFGRRAKAWSDTLEKMKDNPNQDIFRALRVTYDGLDEKEKKIFLDIACFFKGEDEHRVNKILESCEFNPYIGIEVLMDKSLVTKLGNKLWMHDLLQEFGRNIVRQESPEDPGERSRLWFHKDVYDVLVNNKGTKVVEGIFLSLSNNEELHLDVKLNLRMEKLRLLKLRNVHIPYCQVYLSNNIRLLEWHGYPQDSMPLDVPPHKLVELDMSSSRIKQMWMETTLPLEKLILINLSNCEYLNQSPDFSSVPNLERLILEGCQALSEVHPAIGDLEHLALLNLKDCKSLKRLSQGINLKSLKTLILSGCTKFNKFPEIRGNMDHLSQLYLDGTAIKELPISMQCLTGCLQIQQLPENLENLEQLEKLDACRTAIREAPSSILLLKNLKTLCFGHPSRYGSWKDLFHGILPVNFQLPNTFSGLSSLTSLNLSQCNIHALPDDIHHLSSLQCLDLSKNNLVSLPEAISQLSKLKLVRLNKCRKLQSLPKFPQSIQYVQAYGCPKLNDQSTIWASNNGFNFIDARKALKTRGTFHHLPLPEEFIPAIFDKLIEEIINDGMNFEICFPCTRIPKWISDKGISESSSTSIDVPRRDSRRTWMGFVLFVVFVFKEQKNFDEGWYLKETICNFSMGDYCLGRPVIESLKNFGVGSYGVCIYVPQTHRMCEKQLNYATKIKASVSTDRPDLKVKMCAMHVIYGNDVEKFAQHIVQEAKEHQQFSSLEHYKYLLNEARIGERSLDIRKPLQLNRYSFHTYECFTTSHLSCQVKRNLQILLSRIFFKGSSYARNQSMVFHFHVRAYISSWLFHQSLGCIVVCYIPRNLFDDKSWVGFCIYVGLKMNLSDLHNNNSDSEAHELLYVDLYSHGNTVSYIKTMSSLPIFLKSHQVVLFHAPRVHFREELNQCWAVSALSRNNIPQVEVEICGIRVIYEQDLENEAEVIIDLGLHGPDDERKQQLTQSLSEQVEGLLGKVECGKHKRRKEEIMSIHSSFSFEREYVHLQANKCLLSMAQMVEKQVFIAYQQFSIPSDPITLHSMNIPSDPSHQMNASVYSNIAFTHLQIMAETPVYTNDLEMWKSNLEDLLKQYCNSKVYITLSLRGHIISAWKPFIPSTTYNLCFPQKEILSWFKQHYHASSQRLVIKLPENLSTDINWRGLAVCVAFSVNSDHQTAIDEIEDSDSSFGVLCHFSTKEQTCLNSATSFCISKDKFKWLYIGGFIWLTYVPHWLLLGELNEKRSLEVSIYHECTGMKIQNLGAALLYQQDVEEFRQSIAQCMTLFFSNLNVIRLYIANENKDPSQEDCMKTVEGSKQENLTQLTLSEKTRLEFDRDTTYNLCLPPTNILEWFHHQSSGPSVTMQLASDGDTDGNWTGLVFCAYFSQLQHLTTFPDGFDLKVPHNLICHMETERAGMDLHHYQITNEEFKKFCGEEFIWLSYVPRPWDSYQLDHSTSIEASFASDRPGWLVLKCGVRLLYRHDEEEFKHKLHNRVVRESRFSPSTRKERKDTATSSQRTKDT</sequence>
<dbReference type="InterPro" id="IPR058546">
    <property type="entry name" value="RPS4B/Roq1-like_LRR"/>
</dbReference>
<evidence type="ECO:0000313" key="11">
    <source>
        <dbReference type="RefSeq" id="XP_048318906.2"/>
    </source>
</evidence>
<dbReference type="Pfam" id="PF20160">
    <property type="entry name" value="C-JID"/>
    <property type="match status" value="2"/>
</dbReference>
<proteinExistence type="predicted"/>
<keyword evidence="5" id="KW-0611">Plant defense</keyword>
<dbReference type="Gene3D" id="1.10.8.430">
    <property type="entry name" value="Helical domain of apoptotic protease-activating factors"/>
    <property type="match status" value="1"/>
</dbReference>
<dbReference type="InterPro" id="IPR000157">
    <property type="entry name" value="TIR_dom"/>
</dbReference>
<dbReference type="InterPro" id="IPR058192">
    <property type="entry name" value="WHD_ROQ1-like"/>
</dbReference>
<evidence type="ECO:0000256" key="4">
    <source>
        <dbReference type="ARBA" id="ARBA00022801"/>
    </source>
</evidence>
<evidence type="ECO:0000256" key="7">
    <source>
        <dbReference type="ARBA" id="ARBA00047304"/>
    </source>
</evidence>
<dbReference type="SMART" id="SM00369">
    <property type="entry name" value="LRR_TYP"/>
    <property type="match status" value="5"/>
</dbReference>
<dbReference type="GeneID" id="107429742"/>
<gene>
    <name evidence="11" type="primary">LOC107429742</name>
</gene>
<dbReference type="InterPro" id="IPR027417">
    <property type="entry name" value="P-loop_NTPase"/>
</dbReference>
<keyword evidence="4" id="KW-0378">Hydrolase</keyword>
<evidence type="ECO:0000256" key="5">
    <source>
        <dbReference type="ARBA" id="ARBA00022821"/>
    </source>
</evidence>
<keyword evidence="2" id="KW-0433">Leucine-rich repeat</keyword>
<dbReference type="SUPFAM" id="SSF46785">
    <property type="entry name" value="Winged helix' DNA-binding domain"/>
    <property type="match status" value="1"/>
</dbReference>
<dbReference type="PANTHER" id="PTHR11017:SF559">
    <property type="entry name" value="DISEASE RESISTANCE PROTEIN CHL1"/>
    <property type="match status" value="1"/>
</dbReference>
<feature type="region of interest" description="Disordered" evidence="8">
    <location>
        <begin position="1877"/>
        <end position="1901"/>
    </location>
</feature>
<organism evidence="10 11">
    <name type="scientific">Ziziphus jujuba</name>
    <name type="common">Chinese jujube</name>
    <name type="synonym">Ziziphus sativa</name>
    <dbReference type="NCBI Taxonomy" id="326968"/>
    <lineage>
        <taxon>Eukaryota</taxon>
        <taxon>Viridiplantae</taxon>
        <taxon>Streptophyta</taxon>
        <taxon>Embryophyta</taxon>
        <taxon>Tracheophyta</taxon>
        <taxon>Spermatophyta</taxon>
        <taxon>Magnoliopsida</taxon>
        <taxon>eudicotyledons</taxon>
        <taxon>Gunneridae</taxon>
        <taxon>Pentapetalae</taxon>
        <taxon>rosids</taxon>
        <taxon>fabids</taxon>
        <taxon>Rosales</taxon>
        <taxon>Rhamnaceae</taxon>
        <taxon>Paliureae</taxon>
        <taxon>Ziziphus</taxon>
    </lineage>
</organism>
<dbReference type="InterPro" id="IPR003591">
    <property type="entry name" value="Leu-rich_rpt_typical-subtyp"/>
</dbReference>
<dbReference type="SUPFAM" id="SSF52540">
    <property type="entry name" value="P-loop containing nucleoside triphosphate hydrolases"/>
    <property type="match status" value="1"/>
</dbReference>
<dbReference type="Gene3D" id="3.40.50.10140">
    <property type="entry name" value="Toll/interleukin-1 receptor homology (TIR) domain"/>
    <property type="match status" value="1"/>
</dbReference>
<name>A0ABM3I1V6_ZIZJJ</name>
<evidence type="ECO:0000256" key="3">
    <source>
        <dbReference type="ARBA" id="ARBA00022737"/>
    </source>
</evidence>